<dbReference type="InterPro" id="IPR037185">
    <property type="entry name" value="EmrE-like"/>
</dbReference>
<organism evidence="8 9">
    <name type="scientific">Aminobacter niigataensis</name>
    <dbReference type="NCBI Taxonomy" id="83265"/>
    <lineage>
        <taxon>Bacteria</taxon>
        <taxon>Pseudomonadati</taxon>
        <taxon>Pseudomonadota</taxon>
        <taxon>Alphaproteobacteria</taxon>
        <taxon>Hyphomicrobiales</taxon>
        <taxon>Phyllobacteriaceae</taxon>
        <taxon>Aminobacter</taxon>
    </lineage>
</organism>
<feature type="transmembrane region" description="Helical" evidence="6">
    <location>
        <begin position="194"/>
        <end position="216"/>
    </location>
</feature>
<keyword evidence="3 6" id="KW-0812">Transmembrane</keyword>
<name>A0ABR6L0P4_9HYPH</name>
<feature type="transmembrane region" description="Helical" evidence="6">
    <location>
        <begin position="163"/>
        <end position="182"/>
    </location>
</feature>
<dbReference type="RefSeq" id="WP_183262289.1">
    <property type="nucleotide sequence ID" value="NZ_BAAAVZ010000003.1"/>
</dbReference>
<sequence>MTQQEVLRSPASLAARSPLILLALCGLVFATRIMISKAALNAGMQPFQLALVANVGAGAILLPLLAASGQGIPRERQHLVLYLVLGIISFTIPTVLGYYIVDRVGPAYTSTVYSLSPLLTMSFAAGLGIERMYLRRFAGILIGLAGMAALVQQQLAEIDFSQTVWVLLGVTIPACAAAGNIIRSAYWPKGSSALAFSCGILLSSSLLVALVAPFFEAPSSWVFLDSDILFWIGCMVATSAASYLLNFRLQEIGGPVFFSQLGYWGTGFGVVLAAILFNDVLTLLSVVGLVAIIAGGVLANRRREL</sequence>
<dbReference type="Pfam" id="PF00892">
    <property type="entry name" value="EamA"/>
    <property type="match status" value="1"/>
</dbReference>
<accession>A0ABR6L0P4</accession>
<comment type="caution">
    <text evidence="8">The sequence shown here is derived from an EMBL/GenBank/DDBJ whole genome shotgun (WGS) entry which is preliminary data.</text>
</comment>
<comment type="similarity">
    <text evidence="2">Belongs to the EamA transporter family.</text>
</comment>
<keyword evidence="5 6" id="KW-0472">Membrane</keyword>
<feature type="transmembrane region" description="Helical" evidence="6">
    <location>
        <begin position="12"/>
        <end position="35"/>
    </location>
</feature>
<evidence type="ECO:0000256" key="3">
    <source>
        <dbReference type="ARBA" id="ARBA00022692"/>
    </source>
</evidence>
<proteinExistence type="inferred from homology"/>
<feature type="transmembrane region" description="Helical" evidence="6">
    <location>
        <begin position="107"/>
        <end position="126"/>
    </location>
</feature>
<keyword evidence="9" id="KW-1185">Reference proteome</keyword>
<comment type="subcellular location">
    <subcellularLocation>
        <location evidence="1">Membrane</location>
        <topology evidence="1">Multi-pass membrane protein</topology>
    </subcellularLocation>
</comment>
<dbReference type="PANTHER" id="PTHR32322:SF2">
    <property type="entry name" value="EAMA DOMAIN-CONTAINING PROTEIN"/>
    <property type="match status" value="1"/>
</dbReference>
<evidence type="ECO:0000256" key="4">
    <source>
        <dbReference type="ARBA" id="ARBA00022989"/>
    </source>
</evidence>
<feature type="transmembrane region" description="Helical" evidence="6">
    <location>
        <begin position="79"/>
        <end position="101"/>
    </location>
</feature>
<feature type="transmembrane region" description="Helical" evidence="6">
    <location>
        <begin position="228"/>
        <end position="245"/>
    </location>
</feature>
<evidence type="ECO:0000313" key="8">
    <source>
        <dbReference type="EMBL" id="MBB4650203.1"/>
    </source>
</evidence>
<feature type="domain" description="EamA" evidence="7">
    <location>
        <begin position="19"/>
        <end position="150"/>
    </location>
</feature>
<gene>
    <name evidence="8" type="ORF">GGQ99_001925</name>
</gene>
<evidence type="ECO:0000256" key="5">
    <source>
        <dbReference type="ARBA" id="ARBA00023136"/>
    </source>
</evidence>
<evidence type="ECO:0000256" key="6">
    <source>
        <dbReference type="SAM" id="Phobius"/>
    </source>
</evidence>
<protein>
    <submittedName>
        <fullName evidence="8">Drug/metabolite transporter (DMT)-like permease</fullName>
    </submittedName>
</protein>
<dbReference type="InterPro" id="IPR000620">
    <property type="entry name" value="EamA_dom"/>
</dbReference>
<feature type="transmembrane region" description="Helical" evidence="6">
    <location>
        <begin position="257"/>
        <end position="277"/>
    </location>
</feature>
<evidence type="ECO:0000259" key="7">
    <source>
        <dbReference type="Pfam" id="PF00892"/>
    </source>
</evidence>
<feature type="transmembrane region" description="Helical" evidence="6">
    <location>
        <begin position="283"/>
        <end position="300"/>
    </location>
</feature>
<evidence type="ECO:0000256" key="2">
    <source>
        <dbReference type="ARBA" id="ARBA00007362"/>
    </source>
</evidence>
<keyword evidence="4 6" id="KW-1133">Transmembrane helix</keyword>
<feature type="transmembrane region" description="Helical" evidence="6">
    <location>
        <begin position="133"/>
        <end position="151"/>
    </location>
</feature>
<dbReference type="InterPro" id="IPR050638">
    <property type="entry name" value="AA-Vitamin_Transporters"/>
</dbReference>
<dbReference type="SUPFAM" id="SSF103481">
    <property type="entry name" value="Multidrug resistance efflux transporter EmrE"/>
    <property type="match status" value="2"/>
</dbReference>
<reference evidence="8 9" key="1">
    <citation type="submission" date="2020-08" db="EMBL/GenBank/DDBJ databases">
        <title>Genomic Encyclopedia of Type Strains, Phase IV (KMG-IV): sequencing the most valuable type-strain genomes for metagenomic binning, comparative biology and taxonomic classification.</title>
        <authorList>
            <person name="Goeker M."/>
        </authorList>
    </citation>
    <scope>NUCLEOTIDE SEQUENCE [LARGE SCALE GENOMIC DNA]</scope>
    <source>
        <strain evidence="8 9">DSM 7050</strain>
    </source>
</reference>
<dbReference type="EMBL" id="JACHOT010000001">
    <property type="protein sequence ID" value="MBB4650203.1"/>
    <property type="molecule type" value="Genomic_DNA"/>
</dbReference>
<evidence type="ECO:0000256" key="1">
    <source>
        <dbReference type="ARBA" id="ARBA00004141"/>
    </source>
</evidence>
<feature type="transmembrane region" description="Helical" evidence="6">
    <location>
        <begin position="47"/>
        <end position="67"/>
    </location>
</feature>
<evidence type="ECO:0000313" key="9">
    <source>
        <dbReference type="Proteomes" id="UP000539538"/>
    </source>
</evidence>
<dbReference type="Proteomes" id="UP000539538">
    <property type="component" value="Unassembled WGS sequence"/>
</dbReference>
<dbReference type="PANTHER" id="PTHR32322">
    <property type="entry name" value="INNER MEMBRANE TRANSPORTER"/>
    <property type="match status" value="1"/>
</dbReference>